<protein>
    <submittedName>
        <fullName evidence="5">Transketolase</fullName>
    </submittedName>
</protein>
<dbReference type="Gene3D" id="3.40.50.970">
    <property type="match status" value="1"/>
</dbReference>
<proteinExistence type="inferred from homology"/>
<dbReference type="SUPFAM" id="SSF52518">
    <property type="entry name" value="Thiamin diphosphate-binding fold (THDP-binding)"/>
    <property type="match status" value="1"/>
</dbReference>
<dbReference type="PANTHER" id="PTHR47514">
    <property type="entry name" value="TRANSKETOLASE N-TERMINAL SECTION-RELATED"/>
    <property type="match status" value="1"/>
</dbReference>
<dbReference type="EMBL" id="VGLS01000119">
    <property type="protein sequence ID" value="MBM3223266.1"/>
    <property type="molecule type" value="Genomic_DNA"/>
</dbReference>
<reference evidence="5" key="1">
    <citation type="submission" date="2019-03" db="EMBL/GenBank/DDBJ databases">
        <title>Lake Tanganyika Metagenome-Assembled Genomes (MAGs).</title>
        <authorList>
            <person name="Tran P."/>
        </authorList>
    </citation>
    <scope>NUCLEOTIDE SEQUENCE</scope>
    <source>
        <strain evidence="5">K_DeepCast_65m_m2_066</strain>
    </source>
</reference>
<evidence type="ECO:0000313" key="6">
    <source>
        <dbReference type="Proteomes" id="UP000712673"/>
    </source>
</evidence>
<dbReference type="InterPro" id="IPR029061">
    <property type="entry name" value="THDP-binding"/>
</dbReference>
<gene>
    <name evidence="5" type="ORF">FJZ47_05620</name>
</gene>
<dbReference type="InterPro" id="IPR005474">
    <property type="entry name" value="Transketolase_N"/>
</dbReference>
<dbReference type="PANTHER" id="PTHR47514:SF1">
    <property type="entry name" value="TRANSKETOLASE N-TERMINAL SECTION-RELATED"/>
    <property type="match status" value="1"/>
</dbReference>
<comment type="similarity">
    <text evidence="2">Belongs to the transketolase family.</text>
</comment>
<keyword evidence="3" id="KW-0786">Thiamine pyrophosphate</keyword>
<sequence>MTDTRTSLLQRLETEARQIRRHVWRALHAAGSGHVGGSSSAADILAALYFHRMRIRPHEPDWPDRDRFVLSKGHANAALAAVLVQSEFIEEALLDRFYALESPLGMHPDIKVPGVEMSTGGLGHGLSVGIGMALGARIQGKPFHTYVMLGDGELHEGSNWEAAMSAAHYRLSNLTAIIDFNKIAQSGPIADLMGLAPLADKWRAFGWEVREIDGHAMAQIVDALEALPLHPDKPSALIAHTVKGKGVSFAENTYVWHSNTVNDETLARALAELETP</sequence>
<evidence type="ECO:0000313" key="5">
    <source>
        <dbReference type="EMBL" id="MBM3223266.1"/>
    </source>
</evidence>
<accession>A0A937VY85</accession>
<evidence type="ECO:0000256" key="2">
    <source>
        <dbReference type="ARBA" id="ARBA00007131"/>
    </source>
</evidence>
<dbReference type="Proteomes" id="UP000712673">
    <property type="component" value="Unassembled WGS sequence"/>
</dbReference>
<evidence type="ECO:0000256" key="3">
    <source>
        <dbReference type="ARBA" id="ARBA00023052"/>
    </source>
</evidence>
<evidence type="ECO:0000256" key="1">
    <source>
        <dbReference type="ARBA" id="ARBA00001964"/>
    </source>
</evidence>
<dbReference type="Pfam" id="PF00456">
    <property type="entry name" value="Transketolase_N"/>
    <property type="match status" value="1"/>
</dbReference>
<name>A0A937VY85_UNCTE</name>
<comment type="caution">
    <text evidence="5">The sequence shown here is derived from an EMBL/GenBank/DDBJ whole genome shotgun (WGS) entry which is preliminary data.</text>
</comment>
<dbReference type="CDD" id="cd02012">
    <property type="entry name" value="TPP_TK"/>
    <property type="match status" value="1"/>
</dbReference>
<dbReference type="AlphaFoldDB" id="A0A937VY85"/>
<organism evidence="5 6">
    <name type="scientific">Tectimicrobiota bacterium</name>
    <dbReference type="NCBI Taxonomy" id="2528274"/>
    <lineage>
        <taxon>Bacteria</taxon>
        <taxon>Pseudomonadati</taxon>
        <taxon>Nitrospinota/Tectimicrobiota group</taxon>
        <taxon>Candidatus Tectimicrobiota</taxon>
    </lineage>
</organism>
<feature type="domain" description="Transketolase N-terminal" evidence="4">
    <location>
        <begin position="17"/>
        <end position="268"/>
    </location>
</feature>
<comment type="cofactor">
    <cofactor evidence="1">
        <name>thiamine diphosphate</name>
        <dbReference type="ChEBI" id="CHEBI:58937"/>
    </cofactor>
</comment>
<evidence type="ECO:0000259" key="4">
    <source>
        <dbReference type="Pfam" id="PF00456"/>
    </source>
</evidence>